<dbReference type="PATRIC" id="fig|1297617.4.peg.2301"/>
<dbReference type="KEGG" id="ibu:IB211_02233c"/>
<evidence type="ECO:0000313" key="1">
    <source>
        <dbReference type="EMBL" id="ALP94624.1"/>
    </source>
</evidence>
<reference evidence="1 2" key="1">
    <citation type="journal article" date="2015" name="Nat. Commun.">
        <title>Production of butyrate from lysine and the Amadori product fructoselysine by a human gut commensal.</title>
        <authorList>
            <person name="Bui T.P."/>
            <person name="Ritari J."/>
            <person name="Boeren S."/>
            <person name="de Waard P."/>
            <person name="Plugge C.M."/>
            <person name="de Vos W.M."/>
        </authorList>
    </citation>
    <scope>NUCLEOTIDE SEQUENCE [LARGE SCALE GENOMIC DNA]</scope>
    <source>
        <strain evidence="1 2">AF211</strain>
    </source>
</reference>
<gene>
    <name evidence="1" type="ORF">IB211_02233c</name>
</gene>
<dbReference type="EMBL" id="CP011307">
    <property type="protein sequence ID" value="ALP94624.1"/>
    <property type="molecule type" value="Genomic_DNA"/>
</dbReference>
<sequence>MSKWIGYLPDFYAASPQIAALQGALEQQTEALWTAENGLIDQLDVNKATWGLSCWEASLGLDVDVSRPDAYRRTRILSKLRGQGTTTVAMIQNVAESFYNGQVAVEEQPEAYRFDIRFLSSIGVPPNLDDLSAALEEIKPAHLAYDYIILYRTWGELEEKTWGELESRTWDEILGGEL</sequence>
<dbReference type="RefSeq" id="WP_033118141.1">
    <property type="nucleotide sequence ID" value="NZ_CALICV010000009.1"/>
</dbReference>
<keyword evidence="2" id="KW-1185">Reference proteome</keyword>
<accession>A0A0S2W6J0</accession>
<organism evidence="1 2">
    <name type="scientific">Intestinimonas butyriciproducens</name>
    <dbReference type="NCBI Taxonomy" id="1297617"/>
    <lineage>
        <taxon>Bacteria</taxon>
        <taxon>Bacillati</taxon>
        <taxon>Bacillota</taxon>
        <taxon>Clostridia</taxon>
        <taxon>Eubacteriales</taxon>
        <taxon>Intestinimonas</taxon>
    </lineage>
</organism>
<dbReference type="InterPro" id="IPR018755">
    <property type="entry name" value="Phage_Mu_Gp48"/>
</dbReference>
<evidence type="ECO:0000313" key="2">
    <source>
        <dbReference type="Proteomes" id="UP000064844"/>
    </source>
</evidence>
<dbReference type="Proteomes" id="UP000064844">
    <property type="component" value="Chromosome"/>
</dbReference>
<reference evidence="2" key="2">
    <citation type="submission" date="2015-04" db="EMBL/GenBank/DDBJ databases">
        <title>A butyrogenic pathway from the amino acid lysine in a human gut commensal.</title>
        <authorList>
            <person name="de Vos W.M."/>
            <person name="Bui N.T.P."/>
            <person name="Plugge C.M."/>
            <person name="Ritari J."/>
        </authorList>
    </citation>
    <scope>NUCLEOTIDE SEQUENCE [LARGE SCALE GENOMIC DNA]</scope>
    <source>
        <strain evidence="2">AF211</strain>
    </source>
</reference>
<protein>
    <submittedName>
        <fullName evidence="1">Phage-like element pbsx protein XkdT</fullName>
    </submittedName>
</protein>
<dbReference type="AlphaFoldDB" id="A0A0S2W6J0"/>
<proteinExistence type="predicted"/>
<dbReference type="STRING" id="1297617.IB211_02233c"/>
<dbReference type="eggNOG" id="COG3778">
    <property type="taxonomic scope" value="Bacteria"/>
</dbReference>
<name>A0A0S2W6J0_9FIRM</name>
<dbReference type="Pfam" id="PF10076">
    <property type="entry name" value="Phage_Mu_Gp48"/>
    <property type="match status" value="1"/>
</dbReference>